<feature type="transmembrane region" description="Helical" evidence="2">
    <location>
        <begin position="62"/>
        <end position="81"/>
    </location>
</feature>
<organism evidence="3 4">
    <name type="scientific">Cocos nucifera</name>
    <name type="common">Coconut palm</name>
    <dbReference type="NCBI Taxonomy" id="13894"/>
    <lineage>
        <taxon>Eukaryota</taxon>
        <taxon>Viridiplantae</taxon>
        <taxon>Streptophyta</taxon>
        <taxon>Embryophyta</taxon>
        <taxon>Tracheophyta</taxon>
        <taxon>Spermatophyta</taxon>
        <taxon>Magnoliopsida</taxon>
        <taxon>Liliopsida</taxon>
        <taxon>Arecaceae</taxon>
        <taxon>Arecoideae</taxon>
        <taxon>Cocoseae</taxon>
        <taxon>Attaleinae</taxon>
        <taxon>Cocos</taxon>
    </lineage>
</organism>
<keyword evidence="2" id="KW-0472">Membrane</keyword>
<dbReference type="OrthoDB" id="660676at2759"/>
<gene>
    <name evidence="3" type="ORF">COCNU_06G001090</name>
</gene>
<keyword evidence="2" id="KW-1133">Transmembrane helix</keyword>
<evidence type="ECO:0000256" key="1">
    <source>
        <dbReference type="SAM" id="MobiDB-lite"/>
    </source>
</evidence>
<reference evidence="3" key="1">
    <citation type="journal article" date="2017" name="Gigascience">
        <title>The genome draft of coconut (Cocos nucifera).</title>
        <authorList>
            <person name="Xiao Y."/>
            <person name="Xu P."/>
            <person name="Fan H."/>
            <person name="Baudouin L."/>
            <person name="Xia W."/>
            <person name="Bocs S."/>
            <person name="Xu J."/>
            <person name="Li Q."/>
            <person name="Guo A."/>
            <person name="Zhou L."/>
            <person name="Li J."/>
            <person name="Wu Y."/>
            <person name="Ma Z."/>
            <person name="Armero A."/>
            <person name="Issali A.E."/>
            <person name="Liu N."/>
            <person name="Peng M."/>
            <person name="Yang Y."/>
        </authorList>
    </citation>
    <scope>NUCLEOTIDE SEQUENCE</scope>
    <source>
        <tissue evidence="3">Spear leaf of Hainan Tall coconut</tissue>
    </source>
</reference>
<keyword evidence="2" id="KW-0812">Transmembrane</keyword>
<dbReference type="PANTHER" id="PTHR35469">
    <property type="entry name" value="TRANSMEMBRANE PROTEIN"/>
    <property type="match status" value="1"/>
</dbReference>
<proteinExistence type="predicted"/>
<reference evidence="3" key="2">
    <citation type="submission" date="2019-07" db="EMBL/GenBank/DDBJ databases">
        <authorList>
            <person name="Yang Y."/>
            <person name="Bocs S."/>
            <person name="Baudouin L."/>
        </authorList>
    </citation>
    <scope>NUCLEOTIDE SEQUENCE</scope>
    <source>
        <tissue evidence="3">Spear leaf of Hainan Tall coconut</tissue>
    </source>
</reference>
<feature type="compositionally biased region" description="Low complexity" evidence="1">
    <location>
        <begin position="26"/>
        <end position="46"/>
    </location>
</feature>
<dbReference type="EMBL" id="CM017877">
    <property type="protein sequence ID" value="KAG1346280.1"/>
    <property type="molecule type" value="Genomic_DNA"/>
</dbReference>
<sequence length="123" mass="14254">MENAREARRRKIMERGSERLAFITGQSRSLTPSSSFSTSPTLQQQQGEEEDPRSTTAGTSSVLLSPIIYIFPALVSPFYFLNYRHIRSCLDSNYLSNLLKLLLKPTSNHIYIYREREVKEQFF</sequence>
<name>A0A8K0IAE4_COCNU</name>
<dbReference type="PANTHER" id="PTHR35469:SF4">
    <property type="entry name" value="TRANSMEMBRANE PROTEIN"/>
    <property type="match status" value="1"/>
</dbReference>
<evidence type="ECO:0000313" key="3">
    <source>
        <dbReference type="EMBL" id="KAG1346280.1"/>
    </source>
</evidence>
<evidence type="ECO:0000256" key="2">
    <source>
        <dbReference type="SAM" id="Phobius"/>
    </source>
</evidence>
<dbReference type="Proteomes" id="UP000797356">
    <property type="component" value="Chromosome 6"/>
</dbReference>
<comment type="caution">
    <text evidence="3">The sequence shown here is derived from an EMBL/GenBank/DDBJ whole genome shotgun (WGS) entry which is preliminary data.</text>
</comment>
<feature type="region of interest" description="Disordered" evidence="1">
    <location>
        <begin position="25"/>
        <end position="58"/>
    </location>
</feature>
<accession>A0A8K0IAE4</accession>
<protein>
    <submittedName>
        <fullName evidence="3">Uncharacterized protein</fullName>
    </submittedName>
</protein>
<evidence type="ECO:0000313" key="4">
    <source>
        <dbReference type="Proteomes" id="UP000797356"/>
    </source>
</evidence>
<keyword evidence="4" id="KW-1185">Reference proteome</keyword>
<dbReference type="AlphaFoldDB" id="A0A8K0IAE4"/>